<dbReference type="AlphaFoldDB" id="A0A915K0R4"/>
<sequence>MNDYSIYDKCNMGNDMYFQNSISMLKIINDTIREEFVRFITLDSMKIWLEIMTPINEIYDLLSENLQCLDFHTYNDERPKHAELYKNYMEDYGLFLTKNAFKSISLRGYGSPIQKMTPQTPNKTLVRLATYWCPGMKDKAWLTIIGWATILARRCAKNPFGILAGHLCVFKKPISMGRKNANFAIKAAVALHNFLIDSNLKA</sequence>
<evidence type="ECO:0000313" key="2">
    <source>
        <dbReference type="WBParaSite" id="nRc.2.0.1.t32267-RA"/>
    </source>
</evidence>
<evidence type="ECO:0000313" key="1">
    <source>
        <dbReference type="Proteomes" id="UP000887565"/>
    </source>
</evidence>
<organism evidence="1 2">
    <name type="scientific">Romanomermis culicivorax</name>
    <name type="common">Nematode worm</name>
    <dbReference type="NCBI Taxonomy" id="13658"/>
    <lineage>
        <taxon>Eukaryota</taxon>
        <taxon>Metazoa</taxon>
        <taxon>Ecdysozoa</taxon>
        <taxon>Nematoda</taxon>
        <taxon>Enoplea</taxon>
        <taxon>Dorylaimia</taxon>
        <taxon>Mermithida</taxon>
        <taxon>Mermithoidea</taxon>
        <taxon>Mermithidae</taxon>
        <taxon>Romanomermis</taxon>
    </lineage>
</organism>
<accession>A0A915K0R4</accession>
<name>A0A915K0R4_ROMCU</name>
<keyword evidence="1" id="KW-1185">Reference proteome</keyword>
<reference evidence="2" key="1">
    <citation type="submission" date="2022-11" db="UniProtKB">
        <authorList>
            <consortium name="WormBaseParasite"/>
        </authorList>
    </citation>
    <scope>IDENTIFICATION</scope>
</reference>
<protein>
    <submittedName>
        <fullName evidence="2">Transposase</fullName>
    </submittedName>
</protein>
<dbReference type="WBParaSite" id="nRc.2.0.1.t32267-RA">
    <property type="protein sequence ID" value="nRc.2.0.1.t32267-RA"/>
    <property type="gene ID" value="nRc.2.0.1.g32267"/>
</dbReference>
<dbReference type="Proteomes" id="UP000887565">
    <property type="component" value="Unplaced"/>
</dbReference>
<proteinExistence type="predicted"/>